<dbReference type="InterPro" id="IPR036291">
    <property type="entry name" value="NAD(P)-bd_dom_sf"/>
</dbReference>
<protein>
    <recommendedName>
        <fullName evidence="4">Alcohol dehydrogenase-like C-terminal domain-containing protein</fullName>
    </recommendedName>
</protein>
<evidence type="ECO:0000313" key="5">
    <source>
        <dbReference type="EMBL" id="KAK7678263.1"/>
    </source>
</evidence>
<feature type="domain" description="Alcohol dehydrogenase-like C-terminal" evidence="4">
    <location>
        <begin position="10"/>
        <end position="118"/>
    </location>
</feature>
<evidence type="ECO:0000256" key="3">
    <source>
        <dbReference type="ARBA" id="ARBA00022833"/>
    </source>
</evidence>
<dbReference type="EMBL" id="JASBNA010000074">
    <property type="protein sequence ID" value="KAK7678263.1"/>
    <property type="molecule type" value="Genomic_DNA"/>
</dbReference>
<dbReference type="Proteomes" id="UP001385951">
    <property type="component" value="Unassembled WGS sequence"/>
</dbReference>
<keyword evidence="3" id="KW-0862">Zinc</keyword>
<proteinExistence type="predicted"/>
<dbReference type="InterPro" id="IPR013149">
    <property type="entry name" value="ADH-like_C"/>
</dbReference>
<comment type="cofactor">
    <cofactor evidence="1">
        <name>Zn(2+)</name>
        <dbReference type="ChEBI" id="CHEBI:29105"/>
    </cofactor>
</comment>
<dbReference type="PANTHER" id="PTHR42813:SF2">
    <property type="entry name" value="DEHYDROGENASE, ZINC-CONTAINING, PUTATIVE (AFU_ORTHOLOGUE AFUA_2G02810)-RELATED"/>
    <property type="match status" value="1"/>
</dbReference>
<gene>
    <name evidence="5" type="ORF">QCA50_018734</name>
</gene>
<evidence type="ECO:0000256" key="1">
    <source>
        <dbReference type="ARBA" id="ARBA00001947"/>
    </source>
</evidence>
<dbReference type="SUPFAM" id="SSF51735">
    <property type="entry name" value="NAD(P)-binding Rossmann-fold domains"/>
    <property type="match status" value="1"/>
</dbReference>
<dbReference type="PANTHER" id="PTHR42813">
    <property type="entry name" value="ZINC-TYPE ALCOHOL DEHYDROGENASE-LIKE"/>
    <property type="match status" value="1"/>
</dbReference>
<evidence type="ECO:0000313" key="6">
    <source>
        <dbReference type="Proteomes" id="UP001385951"/>
    </source>
</evidence>
<evidence type="ECO:0000256" key="2">
    <source>
        <dbReference type="ARBA" id="ARBA00022723"/>
    </source>
</evidence>
<accession>A0AAW0FAH7</accession>
<sequence length="283" mass="31210">MSILQLGAGPVGLCAVAILKEMGFGNIVVVDSVPERLTLAEKYGATTVINFAENANALGDYIAKQTNNLGFDAVLEIVGAKSALQTAFQLCRRNGFISSVGMGHDDLPFNGLDCYAKNLIEVKPSIDEAPDYYHKFEKQLVGAFTRAPKMEDLRQWVPVGMNVALGSQFQGKSIASTKDFQVYLDINGQEGEEIEFKLEDSGLLYNTKNNHTLTVKKNYVYEVYDNPTDTHWNLDSDDFLIYQGEDFYACKSEEDGVTSFKLATECNNSTSISLKSSDISDIN</sequence>
<dbReference type="Pfam" id="PF00107">
    <property type="entry name" value="ADH_zinc_N"/>
    <property type="match status" value="1"/>
</dbReference>
<organism evidence="5 6">
    <name type="scientific">Cerrena zonata</name>
    <dbReference type="NCBI Taxonomy" id="2478898"/>
    <lineage>
        <taxon>Eukaryota</taxon>
        <taxon>Fungi</taxon>
        <taxon>Dikarya</taxon>
        <taxon>Basidiomycota</taxon>
        <taxon>Agaricomycotina</taxon>
        <taxon>Agaricomycetes</taxon>
        <taxon>Polyporales</taxon>
        <taxon>Cerrenaceae</taxon>
        <taxon>Cerrena</taxon>
    </lineage>
</organism>
<keyword evidence="2" id="KW-0479">Metal-binding</keyword>
<dbReference type="Gene3D" id="3.40.50.720">
    <property type="entry name" value="NAD(P)-binding Rossmann-like Domain"/>
    <property type="match status" value="1"/>
</dbReference>
<dbReference type="GO" id="GO:0046872">
    <property type="term" value="F:metal ion binding"/>
    <property type="evidence" value="ECO:0007669"/>
    <property type="project" value="UniProtKB-KW"/>
</dbReference>
<keyword evidence="6" id="KW-1185">Reference proteome</keyword>
<comment type="caution">
    <text evidence="5">The sequence shown here is derived from an EMBL/GenBank/DDBJ whole genome shotgun (WGS) entry which is preliminary data.</text>
</comment>
<name>A0AAW0FAH7_9APHY</name>
<reference evidence="5 6" key="1">
    <citation type="submission" date="2022-09" db="EMBL/GenBank/DDBJ databases">
        <authorList>
            <person name="Palmer J.M."/>
        </authorList>
    </citation>
    <scope>NUCLEOTIDE SEQUENCE [LARGE SCALE GENOMIC DNA]</scope>
    <source>
        <strain evidence="5 6">DSM 7382</strain>
    </source>
</reference>
<evidence type="ECO:0000259" key="4">
    <source>
        <dbReference type="Pfam" id="PF00107"/>
    </source>
</evidence>
<dbReference type="AlphaFoldDB" id="A0AAW0FAH7"/>